<dbReference type="OrthoDB" id="9049918at2759"/>
<evidence type="ECO:0000256" key="1">
    <source>
        <dbReference type="ARBA" id="ARBA00022729"/>
    </source>
</evidence>
<protein>
    <recommendedName>
        <fullName evidence="6">Immunoglobulin V-set domain-containing protein</fullName>
    </recommendedName>
</protein>
<keyword evidence="8" id="KW-1185">Reference proteome</keyword>
<evidence type="ECO:0000256" key="3">
    <source>
        <dbReference type="ARBA" id="ARBA00023319"/>
    </source>
</evidence>
<dbReference type="SUPFAM" id="SSF48726">
    <property type="entry name" value="Immunoglobulin"/>
    <property type="match status" value="1"/>
</dbReference>
<evidence type="ECO:0000313" key="8">
    <source>
        <dbReference type="Proteomes" id="UP001142489"/>
    </source>
</evidence>
<feature type="signal peptide" evidence="5">
    <location>
        <begin position="1"/>
        <end position="42"/>
    </location>
</feature>
<dbReference type="GO" id="GO:0002682">
    <property type="term" value="P:regulation of immune system process"/>
    <property type="evidence" value="ECO:0007669"/>
    <property type="project" value="TreeGrafter"/>
</dbReference>
<dbReference type="GO" id="GO:0009986">
    <property type="term" value="C:cell surface"/>
    <property type="evidence" value="ECO:0007669"/>
    <property type="project" value="TreeGrafter"/>
</dbReference>
<comment type="caution">
    <text evidence="7">The sequence shown here is derived from an EMBL/GenBank/DDBJ whole genome shotgun (WGS) entry which is preliminary data.</text>
</comment>
<dbReference type="GO" id="GO:1990782">
    <property type="term" value="F:protein tyrosine kinase binding"/>
    <property type="evidence" value="ECO:0007669"/>
    <property type="project" value="TreeGrafter"/>
</dbReference>
<organism evidence="7 8">
    <name type="scientific">Phrynocephalus forsythii</name>
    <dbReference type="NCBI Taxonomy" id="171643"/>
    <lineage>
        <taxon>Eukaryota</taxon>
        <taxon>Metazoa</taxon>
        <taxon>Chordata</taxon>
        <taxon>Craniata</taxon>
        <taxon>Vertebrata</taxon>
        <taxon>Euteleostomi</taxon>
        <taxon>Lepidosauria</taxon>
        <taxon>Squamata</taxon>
        <taxon>Bifurcata</taxon>
        <taxon>Unidentata</taxon>
        <taxon>Episquamata</taxon>
        <taxon>Toxicofera</taxon>
        <taxon>Iguania</taxon>
        <taxon>Acrodonta</taxon>
        <taxon>Agamidae</taxon>
        <taxon>Agaminae</taxon>
        <taxon>Phrynocephalus</taxon>
    </lineage>
</organism>
<dbReference type="GO" id="GO:0005886">
    <property type="term" value="C:plasma membrane"/>
    <property type="evidence" value="ECO:0007669"/>
    <property type="project" value="TreeGrafter"/>
</dbReference>
<comment type="similarity">
    <text evidence="4">Belongs to the immunoglobulin superfamily. CEA family.</text>
</comment>
<name>A0A9Q1AQM2_9SAUR</name>
<keyword evidence="3" id="KW-0393">Immunoglobulin domain</keyword>
<dbReference type="InterPro" id="IPR013783">
    <property type="entry name" value="Ig-like_fold"/>
</dbReference>
<dbReference type="GO" id="GO:0007165">
    <property type="term" value="P:signal transduction"/>
    <property type="evidence" value="ECO:0007669"/>
    <property type="project" value="TreeGrafter"/>
</dbReference>
<gene>
    <name evidence="7" type="ORF">JRQ81_011503</name>
</gene>
<dbReference type="InterPro" id="IPR050831">
    <property type="entry name" value="CEA_cell_adhesion"/>
</dbReference>
<proteinExistence type="inferred from homology"/>
<dbReference type="Proteomes" id="UP001142489">
    <property type="component" value="Unassembled WGS sequence"/>
</dbReference>
<evidence type="ECO:0000313" key="7">
    <source>
        <dbReference type="EMBL" id="KAJ7303987.1"/>
    </source>
</evidence>
<feature type="domain" description="Immunoglobulin V-set" evidence="6">
    <location>
        <begin position="59"/>
        <end position="151"/>
    </location>
</feature>
<dbReference type="EMBL" id="JAPFRF010000023">
    <property type="protein sequence ID" value="KAJ7303987.1"/>
    <property type="molecule type" value="Genomic_DNA"/>
</dbReference>
<dbReference type="Gene3D" id="2.60.40.10">
    <property type="entry name" value="Immunoglobulins"/>
    <property type="match status" value="1"/>
</dbReference>
<evidence type="ECO:0000256" key="4">
    <source>
        <dbReference type="ARBA" id="ARBA00038222"/>
    </source>
</evidence>
<dbReference type="InterPro" id="IPR013106">
    <property type="entry name" value="Ig_V-set"/>
</dbReference>
<sequence length="168" mass="19253">MLQMFPPPRAAKKSQRCSPSWWPMLLLTALILCSTCITQSQAADEAKVQIIIDPSHVLAGMDVNLFLKGSTKEIKSCTWYRGHRLKQFAILTYQAETRNVTYNESYTGRERVQQDCSLYIKNVTISDTDFYSIRRVLEGGLVEFGTVPLLVRGWWWWNTADPQPCKTS</sequence>
<keyword evidence="2" id="KW-0325">Glycoprotein</keyword>
<dbReference type="PANTHER" id="PTHR44427:SF1">
    <property type="entry name" value="CARCINOEMBRYONIC ANTIGEN-RELATED CELL ADHESION MOLECULE 1"/>
    <property type="match status" value="1"/>
</dbReference>
<evidence type="ECO:0000256" key="5">
    <source>
        <dbReference type="SAM" id="SignalP"/>
    </source>
</evidence>
<evidence type="ECO:0000259" key="6">
    <source>
        <dbReference type="Pfam" id="PF07686"/>
    </source>
</evidence>
<dbReference type="Pfam" id="PF07686">
    <property type="entry name" value="V-set"/>
    <property type="match status" value="1"/>
</dbReference>
<dbReference type="AlphaFoldDB" id="A0A9Q1AQM2"/>
<dbReference type="InterPro" id="IPR036179">
    <property type="entry name" value="Ig-like_dom_sf"/>
</dbReference>
<keyword evidence="1 5" id="KW-0732">Signal</keyword>
<reference evidence="7" key="1">
    <citation type="journal article" date="2023" name="DNA Res.">
        <title>Chromosome-level genome assembly of Phrynocephalus forsythii using third-generation DNA sequencing and Hi-C analysis.</title>
        <authorList>
            <person name="Qi Y."/>
            <person name="Zhao W."/>
            <person name="Zhao Y."/>
            <person name="Niu C."/>
            <person name="Cao S."/>
            <person name="Zhang Y."/>
        </authorList>
    </citation>
    <scope>NUCLEOTIDE SEQUENCE</scope>
    <source>
        <tissue evidence="7">Muscle</tissue>
    </source>
</reference>
<feature type="chain" id="PRO_5040514563" description="Immunoglobulin V-set domain-containing protein" evidence="5">
    <location>
        <begin position="43"/>
        <end position="168"/>
    </location>
</feature>
<accession>A0A9Q1AQM2</accession>
<dbReference type="PANTHER" id="PTHR44427">
    <property type="entry name" value="CARCINOEMBRYONIC ANTIGEN-RELATED CELL ADHESION MOLECULE 19"/>
    <property type="match status" value="1"/>
</dbReference>
<evidence type="ECO:0000256" key="2">
    <source>
        <dbReference type="ARBA" id="ARBA00023180"/>
    </source>
</evidence>